<keyword evidence="7" id="KW-1185">Reference proteome</keyword>
<evidence type="ECO:0000256" key="4">
    <source>
        <dbReference type="ARBA" id="ARBA00035135"/>
    </source>
</evidence>
<dbReference type="InterPro" id="IPR001911">
    <property type="entry name" value="Ribosomal_bS21"/>
</dbReference>
<sequence>MWFRMSRRKVNIQVSVTSNVERALKQLKKKIEREGVVRDMKRTVYFESPTQKRRKRLVRAIKQNFIRMISQKLI</sequence>
<evidence type="ECO:0000256" key="2">
    <source>
        <dbReference type="ARBA" id="ARBA00022980"/>
    </source>
</evidence>
<evidence type="ECO:0000256" key="5">
    <source>
        <dbReference type="HAMAP-Rule" id="MF_00358"/>
    </source>
</evidence>
<dbReference type="HAMAP" id="MF_00358">
    <property type="entry name" value="Ribosomal_bS21"/>
    <property type="match status" value="1"/>
</dbReference>
<dbReference type="NCBIfam" id="TIGR00030">
    <property type="entry name" value="S21p"/>
    <property type="match status" value="1"/>
</dbReference>
<dbReference type="EMBL" id="ARQD01000001">
    <property type="protein sequence ID" value="KIX85574.1"/>
    <property type="molecule type" value="Genomic_DNA"/>
</dbReference>
<proteinExistence type="inferred from homology"/>
<dbReference type="GO" id="GO:0003735">
    <property type="term" value="F:structural constituent of ribosome"/>
    <property type="evidence" value="ECO:0007669"/>
    <property type="project" value="InterPro"/>
</dbReference>
<keyword evidence="3 5" id="KW-0687">Ribonucleoprotein</keyword>
<dbReference type="GO" id="GO:1990904">
    <property type="term" value="C:ribonucleoprotein complex"/>
    <property type="evidence" value="ECO:0007669"/>
    <property type="project" value="UniProtKB-KW"/>
</dbReference>
<name>A0A0D2GQB9_9BACT</name>
<dbReference type="InterPro" id="IPR038380">
    <property type="entry name" value="Ribosomal_bS21_sf"/>
</dbReference>
<evidence type="ECO:0000313" key="7">
    <source>
        <dbReference type="Proteomes" id="UP000032214"/>
    </source>
</evidence>
<evidence type="ECO:0000256" key="3">
    <source>
        <dbReference type="ARBA" id="ARBA00023274"/>
    </source>
</evidence>
<dbReference type="Gene3D" id="1.20.5.1150">
    <property type="entry name" value="Ribosomal protein S8"/>
    <property type="match status" value="1"/>
</dbReference>
<dbReference type="STRING" id="1306947.J120_01255"/>
<dbReference type="AlphaFoldDB" id="A0A0D2GQB9"/>
<comment type="similarity">
    <text evidence="1 5">Belongs to the bacterial ribosomal protein bS21 family.</text>
</comment>
<reference evidence="6 7" key="1">
    <citation type="journal article" date="2013" name="Proc. Natl. Acad. Sci. U.S.A.">
        <title>Candidate phylum TM6 genome recovered from a hospital sink biofilm provides genomic insights into this uncultivated phylum.</title>
        <authorList>
            <person name="McLean J.S."/>
            <person name="Lombardo M.J."/>
            <person name="Badger J.H."/>
            <person name="Edlund A."/>
            <person name="Novotny M."/>
            <person name="Yee-Greenbaum J."/>
            <person name="Vyahhi N."/>
            <person name="Hall A.P."/>
            <person name="Yang Y."/>
            <person name="Dupont C.L."/>
            <person name="Ziegler M.G."/>
            <person name="Chitsaz H."/>
            <person name="Allen A.E."/>
            <person name="Yooseph S."/>
            <person name="Tesler G."/>
            <person name="Pevzner P.A."/>
            <person name="Friedman R.M."/>
            <person name="Nealson K.H."/>
            <person name="Venter J.C."/>
            <person name="Lasken R.S."/>
        </authorList>
    </citation>
    <scope>NUCLEOTIDE SEQUENCE [LARGE SCALE GENOMIC DNA]</scope>
    <source>
        <strain evidence="6 7">TM6SC1</strain>
    </source>
</reference>
<gene>
    <name evidence="5" type="primary">rpsU</name>
    <name evidence="6" type="ORF">J120_01255</name>
</gene>
<organism evidence="6 7">
    <name type="scientific">candidate division TM6 bacterium JCVI TM6SC1</name>
    <dbReference type="NCBI Taxonomy" id="1306947"/>
    <lineage>
        <taxon>Bacteria</taxon>
        <taxon>Candidatus Babelota</taxon>
        <taxon>Vermiphilus</taxon>
    </lineage>
</organism>
<dbReference type="Proteomes" id="UP000032214">
    <property type="component" value="Unassembled WGS sequence"/>
</dbReference>
<dbReference type="GO" id="GO:0005840">
    <property type="term" value="C:ribosome"/>
    <property type="evidence" value="ECO:0007669"/>
    <property type="project" value="UniProtKB-KW"/>
</dbReference>
<comment type="caution">
    <text evidence="6">The sequence shown here is derived from an EMBL/GenBank/DDBJ whole genome shotgun (WGS) entry which is preliminary data.</text>
</comment>
<keyword evidence="2 5" id="KW-0689">Ribosomal protein</keyword>
<dbReference type="GO" id="GO:0006412">
    <property type="term" value="P:translation"/>
    <property type="evidence" value="ECO:0007669"/>
    <property type="project" value="UniProtKB-UniRule"/>
</dbReference>
<dbReference type="eggNOG" id="ENOG502ZFU1">
    <property type="taxonomic scope" value="Bacteria"/>
</dbReference>
<dbReference type="Pfam" id="PF01165">
    <property type="entry name" value="Ribosomal_S21"/>
    <property type="match status" value="1"/>
</dbReference>
<protein>
    <recommendedName>
        <fullName evidence="4 5">Small ribosomal subunit protein bS21</fullName>
    </recommendedName>
</protein>
<evidence type="ECO:0000256" key="1">
    <source>
        <dbReference type="ARBA" id="ARBA00006640"/>
    </source>
</evidence>
<accession>A0A0D2GQB9</accession>
<evidence type="ECO:0000313" key="6">
    <source>
        <dbReference type="EMBL" id="KIX85574.1"/>
    </source>
</evidence>